<keyword evidence="1" id="KW-0472">Membrane</keyword>
<dbReference type="RefSeq" id="WP_187537115.1">
    <property type="nucleotide sequence ID" value="NZ_BAABJT010000001.1"/>
</dbReference>
<dbReference type="EMBL" id="CP060718">
    <property type="protein sequence ID" value="QNN66523.1"/>
    <property type="molecule type" value="Genomic_DNA"/>
</dbReference>
<dbReference type="KEGG" id="slut:H9L13_07295"/>
<protein>
    <submittedName>
        <fullName evidence="2">Uncharacterized protein</fullName>
    </submittedName>
</protein>
<feature type="transmembrane region" description="Helical" evidence="1">
    <location>
        <begin position="46"/>
        <end position="64"/>
    </location>
</feature>
<evidence type="ECO:0000313" key="2">
    <source>
        <dbReference type="EMBL" id="QNN66523.1"/>
    </source>
</evidence>
<evidence type="ECO:0000256" key="1">
    <source>
        <dbReference type="SAM" id="Phobius"/>
    </source>
</evidence>
<evidence type="ECO:0000313" key="3">
    <source>
        <dbReference type="Proteomes" id="UP000515971"/>
    </source>
</evidence>
<feature type="transmembrane region" description="Helical" evidence="1">
    <location>
        <begin position="104"/>
        <end position="122"/>
    </location>
</feature>
<gene>
    <name evidence="2" type="ORF">H9L13_07295</name>
</gene>
<dbReference type="AlphaFoldDB" id="A0A7G9SF98"/>
<feature type="transmembrane region" description="Helical" evidence="1">
    <location>
        <begin position="76"/>
        <end position="92"/>
    </location>
</feature>
<proteinExistence type="predicted"/>
<reference evidence="2 3" key="1">
    <citation type="submission" date="2020-08" db="EMBL/GenBank/DDBJ databases">
        <title>Genome sequence of Sphingomonas lutea KCTC 23642T.</title>
        <authorList>
            <person name="Hyun D.-W."/>
            <person name="Bae J.-W."/>
        </authorList>
    </citation>
    <scope>NUCLEOTIDE SEQUENCE [LARGE SCALE GENOMIC DNA]</scope>
    <source>
        <strain evidence="2 3">KCTC 23642</strain>
    </source>
</reference>
<organism evidence="2 3">
    <name type="scientific">Sphingomonas lutea</name>
    <dbReference type="NCBI Taxonomy" id="1045317"/>
    <lineage>
        <taxon>Bacteria</taxon>
        <taxon>Pseudomonadati</taxon>
        <taxon>Pseudomonadota</taxon>
        <taxon>Alphaproteobacteria</taxon>
        <taxon>Sphingomonadales</taxon>
        <taxon>Sphingomonadaceae</taxon>
        <taxon>Sphingomonas</taxon>
    </lineage>
</organism>
<keyword evidence="3" id="KW-1185">Reference proteome</keyword>
<keyword evidence="1" id="KW-1133">Transmembrane helix</keyword>
<dbReference type="Proteomes" id="UP000515971">
    <property type="component" value="Chromosome"/>
</dbReference>
<accession>A0A7G9SF98</accession>
<name>A0A7G9SF98_9SPHN</name>
<keyword evidence="1" id="KW-0812">Transmembrane</keyword>
<sequence>MTIASSIRRWSGANWFLIVLPVLAATAWMTSRTAFAGGHSGSLEAALLFDACVTVPALYALCYWRKRALWQTALRMLGVACLGIYAMSWIVPPEAQRLLPSFEFARTIGLALLIAIELRIVFVTLKLVFRGKADAEQIAAATGAPPLIAKLMILEARFYKAVWRFLRRGG</sequence>